<evidence type="ECO:0000313" key="10">
    <source>
        <dbReference type="Proteomes" id="UP000436088"/>
    </source>
</evidence>
<dbReference type="GO" id="GO:0036265">
    <property type="term" value="P:RNA (guanine-N7)-methylation"/>
    <property type="evidence" value="ECO:0007669"/>
    <property type="project" value="InterPro"/>
</dbReference>
<evidence type="ECO:0000256" key="4">
    <source>
        <dbReference type="ARBA" id="ARBA00022737"/>
    </source>
</evidence>
<evidence type="ECO:0000256" key="7">
    <source>
        <dbReference type="SAM" id="MobiDB-lite"/>
    </source>
</evidence>
<dbReference type="GO" id="GO:0006400">
    <property type="term" value="P:tRNA modification"/>
    <property type="evidence" value="ECO:0007669"/>
    <property type="project" value="TreeGrafter"/>
</dbReference>
<dbReference type="Proteomes" id="UP000436088">
    <property type="component" value="Unassembled WGS sequence"/>
</dbReference>
<dbReference type="GO" id="GO:0005634">
    <property type="term" value="C:nucleus"/>
    <property type="evidence" value="ECO:0007669"/>
    <property type="project" value="UniProtKB-SubCell"/>
</dbReference>
<dbReference type="PANTHER" id="PTHR16288:SF0">
    <property type="entry name" value="TRNA (GUANINE-N(7)-)-METHYLTRANSFERASE NON-CATALYTIC SUBUNIT WDR4"/>
    <property type="match status" value="1"/>
</dbReference>
<evidence type="ECO:0000256" key="6">
    <source>
        <dbReference type="PROSITE-ProRule" id="PRU00221"/>
    </source>
</evidence>
<keyword evidence="2 6" id="KW-0853">WD repeat</keyword>
<name>A0A6A3ABS8_HIBSY</name>
<dbReference type="PROSITE" id="PS50082">
    <property type="entry name" value="WD_REPEATS_2"/>
    <property type="match status" value="1"/>
</dbReference>
<dbReference type="PROSITE" id="PS00678">
    <property type="entry name" value="WD_REPEATS_1"/>
    <property type="match status" value="1"/>
</dbReference>
<reference evidence="9" key="1">
    <citation type="submission" date="2019-09" db="EMBL/GenBank/DDBJ databases">
        <title>Draft genome information of white flower Hibiscus syriacus.</title>
        <authorList>
            <person name="Kim Y.-M."/>
        </authorList>
    </citation>
    <scope>NUCLEOTIDE SEQUENCE [LARGE SCALE GENOMIC DNA]</scope>
    <source>
        <strain evidence="9">YM2019G1</strain>
    </source>
</reference>
<feature type="signal peptide" evidence="8">
    <location>
        <begin position="1"/>
        <end position="24"/>
    </location>
</feature>
<dbReference type="Gene3D" id="2.130.10.10">
    <property type="entry name" value="YVTN repeat-like/Quinoprotein amine dehydrogenase"/>
    <property type="match status" value="1"/>
</dbReference>
<dbReference type="SMART" id="SM00320">
    <property type="entry name" value="WD40"/>
    <property type="match status" value="1"/>
</dbReference>
<feature type="chain" id="PRO_5025518971" evidence="8">
    <location>
        <begin position="25"/>
        <end position="495"/>
    </location>
</feature>
<feature type="region of interest" description="Disordered" evidence="7">
    <location>
        <begin position="454"/>
        <end position="474"/>
    </location>
</feature>
<keyword evidence="5" id="KW-0539">Nucleus</keyword>
<dbReference type="InterPro" id="IPR019775">
    <property type="entry name" value="WD40_repeat_CS"/>
</dbReference>
<proteinExistence type="predicted"/>
<dbReference type="InterPro" id="IPR036322">
    <property type="entry name" value="WD40_repeat_dom_sf"/>
</dbReference>
<dbReference type="InterPro" id="IPR015943">
    <property type="entry name" value="WD40/YVTN_repeat-like_dom_sf"/>
</dbReference>
<evidence type="ECO:0000313" key="9">
    <source>
        <dbReference type="EMBL" id="KAE8701446.1"/>
    </source>
</evidence>
<evidence type="ECO:0000256" key="1">
    <source>
        <dbReference type="ARBA" id="ARBA00004123"/>
    </source>
</evidence>
<evidence type="ECO:0000256" key="3">
    <source>
        <dbReference type="ARBA" id="ARBA00022694"/>
    </source>
</evidence>
<dbReference type="AlphaFoldDB" id="A0A6A3ABS8"/>
<feature type="compositionally biased region" description="Low complexity" evidence="7">
    <location>
        <begin position="89"/>
        <end position="103"/>
    </location>
</feature>
<dbReference type="GO" id="GO:0005829">
    <property type="term" value="C:cytosol"/>
    <property type="evidence" value="ECO:0007669"/>
    <property type="project" value="TreeGrafter"/>
</dbReference>
<organism evidence="9 10">
    <name type="scientific">Hibiscus syriacus</name>
    <name type="common">Rose of Sharon</name>
    <dbReference type="NCBI Taxonomy" id="106335"/>
    <lineage>
        <taxon>Eukaryota</taxon>
        <taxon>Viridiplantae</taxon>
        <taxon>Streptophyta</taxon>
        <taxon>Embryophyta</taxon>
        <taxon>Tracheophyta</taxon>
        <taxon>Spermatophyta</taxon>
        <taxon>Magnoliopsida</taxon>
        <taxon>eudicotyledons</taxon>
        <taxon>Gunneridae</taxon>
        <taxon>Pentapetalae</taxon>
        <taxon>rosids</taxon>
        <taxon>malvids</taxon>
        <taxon>Malvales</taxon>
        <taxon>Malvaceae</taxon>
        <taxon>Malvoideae</taxon>
        <taxon>Hibiscus</taxon>
    </lineage>
</organism>
<comment type="caution">
    <text evidence="9">The sequence shown here is derived from an EMBL/GenBank/DDBJ whole genome shotgun (WGS) entry which is preliminary data.</text>
</comment>
<protein>
    <submittedName>
        <fullName evidence="9">Uncharacterized protein</fullName>
    </submittedName>
</protein>
<dbReference type="SUPFAM" id="SSF50978">
    <property type="entry name" value="WD40 repeat-like"/>
    <property type="match status" value="1"/>
</dbReference>
<evidence type="ECO:0000256" key="5">
    <source>
        <dbReference type="ARBA" id="ARBA00023242"/>
    </source>
</evidence>
<keyword evidence="10" id="KW-1185">Reference proteome</keyword>
<gene>
    <name evidence="9" type="ORF">F3Y22_tig00110548pilonHSYRG00994</name>
</gene>
<keyword evidence="8" id="KW-0732">Signal</keyword>
<dbReference type="PANTHER" id="PTHR16288">
    <property type="entry name" value="WD40 REPEAT PROTEIN 4"/>
    <property type="match status" value="1"/>
</dbReference>
<evidence type="ECO:0000256" key="8">
    <source>
        <dbReference type="SAM" id="SignalP"/>
    </source>
</evidence>
<comment type="subcellular location">
    <subcellularLocation>
        <location evidence="1">Nucleus</location>
    </subcellularLocation>
</comment>
<dbReference type="EMBL" id="VEPZ02001024">
    <property type="protein sequence ID" value="KAE8701446.1"/>
    <property type="molecule type" value="Genomic_DNA"/>
</dbReference>
<dbReference type="Pfam" id="PF00400">
    <property type="entry name" value="WD40"/>
    <property type="match status" value="2"/>
</dbReference>
<feature type="compositionally biased region" description="Low complexity" evidence="7">
    <location>
        <begin position="458"/>
        <end position="467"/>
    </location>
</feature>
<dbReference type="GO" id="GO:0043527">
    <property type="term" value="C:tRNA methyltransferase complex"/>
    <property type="evidence" value="ECO:0007669"/>
    <property type="project" value="TreeGrafter"/>
</dbReference>
<sequence length="495" mass="53009">MAFEHVKSGLALVSVTMVFDLTAAQSGCTSVLLLFSPVFELHYGGTQQHRHRVAALSCLAWFNCSLSVFARRSTAEARRWVCNGGANGPAAAPVSSAVSPSADSSDETSDTPATSSSMPSIPSGTGSKTVLTKEGSESNIGESPVAMDARVEECEHDNGNTQDAQTEEFEQNNKDMEVLRPLFPSTRPRTQLLSLSGRTLCLQSPVKLSDKCAVSLMDESGGAYHTDSIRCIKFGTNGKLFVLLEMINLSRVGLPIVGAVFPLLDLPGVDGTEAPLNKKAVPLLAHYCSIIIGCYQITNMTDLQDFSPDGRFIVSADRDFKIRVTVFPKKPLDGAHVIQSFCLGHTEFVSCLAFICTPDSPQGILVSGGGDSTVRMWDIISGTLLDTCELVGQVETDLPKETVQLLLTYAQFPNVLLLLSPFKGQIPDILLRGMLLTCDFISGSFCHEVRATSGLKKSSPNSSEPEPAVLADSDIPGGAKLLEKLQGSISIDEKV</sequence>
<feature type="repeat" description="WD" evidence="6">
    <location>
        <begin position="342"/>
        <end position="387"/>
    </location>
</feature>
<dbReference type="InterPro" id="IPR001680">
    <property type="entry name" value="WD40_rpt"/>
</dbReference>
<dbReference type="InterPro" id="IPR028884">
    <property type="entry name" value="Trm82"/>
</dbReference>
<feature type="compositionally biased region" description="Polar residues" evidence="7">
    <location>
        <begin position="110"/>
        <end position="130"/>
    </location>
</feature>
<keyword evidence="4" id="KW-0677">Repeat</keyword>
<keyword evidence="3" id="KW-0819">tRNA processing</keyword>
<evidence type="ECO:0000256" key="2">
    <source>
        <dbReference type="ARBA" id="ARBA00022574"/>
    </source>
</evidence>
<accession>A0A6A3ABS8</accession>
<feature type="region of interest" description="Disordered" evidence="7">
    <location>
        <begin position="89"/>
        <end position="144"/>
    </location>
</feature>